<dbReference type="GO" id="GO:0003755">
    <property type="term" value="F:peptidyl-prolyl cis-trans isomerase activity"/>
    <property type="evidence" value="ECO:0007669"/>
    <property type="project" value="UniProtKB-EC"/>
</dbReference>
<evidence type="ECO:0000259" key="6">
    <source>
        <dbReference type="PROSITE" id="PS50072"/>
    </source>
</evidence>
<organism evidence="7 8">
    <name type="scientific">Paenibacillus aestuarii</name>
    <dbReference type="NCBI Taxonomy" id="516965"/>
    <lineage>
        <taxon>Bacteria</taxon>
        <taxon>Bacillati</taxon>
        <taxon>Bacillota</taxon>
        <taxon>Bacilli</taxon>
        <taxon>Bacillales</taxon>
        <taxon>Paenibacillaceae</taxon>
        <taxon>Paenibacillus</taxon>
    </lineage>
</organism>
<evidence type="ECO:0000256" key="5">
    <source>
        <dbReference type="RuleBase" id="RU363019"/>
    </source>
</evidence>
<dbReference type="Proteomes" id="UP001596044">
    <property type="component" value="Unassembled WGS sequence"/>
</dbReference>
<keyword evidence="3 5" id="KW-0697">Rotamase</keyword>
<keyword evidence="4 5" id="KW-0413">Isomerase</keyword>
<dbReference type="Gene3D" id="3.30.457.10">
    <property type="entry name" value="Copper amine oxidase-like, N-terminal domain"/>
    <property type="match status" value="1"/>
</dbReference>
<gene>
    <name evidence="7" type="ORF">ACFPOG_21670</name>
</gene>
<keyword evidence="5" id="KW-0732">Signal</keyword>
<dbReference type="PANTHER" id="PTHR45625">
    <property type="entry name" value="PEPTIDYL-PROLYL CIS-TRANS ISOMERASE-RELATED"/>
    <property type="match status" value="1"/>
</dbReference>
<dbReference type="PANTHER" id="PTHR45625:SF4">
    <property type="entry name" value="PEPTIDYLPROLYL ISOMERASE DOMAIN AND WD REPEAT-CONTAINING PROTEIN 1"/>
    <property type="match status" value="1"/>
</dbReference>
<dbReference type="EC" id="5.2.1.8" evidence="5"/>
<dbReference type="Gene3D" id="2.40.100.10">
    <property type="entry name" value="Cyclophilin-like"/>
    <property type="match status" value="1"/>
</dbReference>
<dbReference type="SUPFAM" id="SSF50891">
    <property type="entry name" value="Cyclophilin-like"/>
    <property type="match status" value="1"/>
</dbReference>
<evidence type="ECO:0000313" key="7">
    <source>
        <dbReference type="EMBL" id="MFC5450868.1"/>
    </source>
</evidence>
<comment type="function">
    <text evidence="2 5">PPIases accelerate the folding of proteins. It catalyzes the cis-trans isomerization of proline imidic peptide bonds in oligopeptides.</text>
</comment>
<evidence type="ECO:0000313" key="8">
    <source>
        <dbReference type="Proteomes" id="UP001596044"/>
    </source>
</evidence>
<dbReference type="Pfam" id="PF07833">
    <property type="entry name" value="Cu_amine_oxidN1"/>
    <property type="match status" value="1"/>
</dbReference>
<dbReference type="InterPro" id="IPR029000">
    <property type="entry name" value="Cyclophilin-like_dom_sf"/>
</dbReference>
<dbReference type="Pfam" id="PF00160">
    <property type="entry name" value="Pro_isomerase"/>
    <property type="match status" value="1"/>
</dbReference>
<name>A0ABW0KBT1_9BACL</name>
<protein>
    <recommendedName>
        <fullName evidence="5">Peptidyl-prolyl cis-trans isomerase</fullName>
        <shortName evidence="5">PPIase</shortName>
        <ecNumber evidence="5">5.2.1.8</ecNumber>
    </recommendedName>
</protein>
<dbReference type="InterPro" id="IPR012854">
    <property type="entry name" value="Cu_amine_oxidase-like_N"/>
</dbReference>
<feature type="signal peptide" evidence="5">
    <location>
        <begin position="1"/>
        <end position="26"/>
    </location>
</feature>
<keyword evidence="8" id="KW-1185">Reference proteome</keyword>
<dbReference type="RefSeq" id="WP_270878854.1">
    <property type="nucleotide sequence ID" value="NZ_JAQFVF010000022.1"/>
</dbReference>
<feature type="domain" description="PPIase cyclophilin-type" evidence="6">
    <location>
        <begin position="118"/>
        <end position="266"/>
    </location>
</feature>
<dbReference type="SUPFAM" id="SSF55383">
    <property type="entry name" value="Copper amine oxidase, domain N"/>
    <property type="match status" value="1"/>
</dbReference>
<dbReference type="InterPro" id="IPR044666">
    <property type="entry name" value="Cyclophilin_A-like"/>
</dbReference>
<evidence type="ECO:0000256" key="1">
    <source>
        <dbReference type="ARBA" id="ARBA00000971"/>
    </source>
</evidence>
<evidence type="ECO:0000256" key="2">
    <source>
        <dbReference type="ARBA" id="ARBA00002388"/>
    </source>
</evidence>
<reference evidence="8" key="1">
    <citation type="journal article" date="2019" name="Int. J. Syst. Evol. Microbiol.">
        <title>The Global Catalogue of Microorganisms (GCM) 10K type strain sequencing project: providing services to taxonomists for standard genome sequencing and annotation.</title>
        <authorList>
            <consortium name="The Broad Institute Genomics Platform"/>
            <consortium name="The Broad Institute Genome Sequencing Center for Infectious Disease"/>
            <person name="Wu L."/>
            <person name="Ma J."/>
        </authorList>
    </citation>
    <scope>NUCLEOTIDE SEQUENCE [LARGE SCALE GENOMIC DNA]</scope>
    <source>
        <strain evidence="8">KACC 11904</strain>
    </source>
</reference>
<proteinExistence type="inferred from homology"/>
<dbReference type="InterPro" id="IPR036582">
    <property type="entry name" value="Mao_N_sf"/>
</dbReference>
<dbReference type="InterPro" id="IPR020892">
    <property type="entry name" value="Cyclophilin-type_PPIase_CS"/>
</dbReference>
<evidence type="ECO:0000256" key="3">
    <source>
        <dbReference type="ARBA" id="ARBA00023110"/>
    </source>
</evidence>
<accession>A0ABW0KBT1</accession>
<comment type="similarity">
    <text evidence="5">Belongs to the cyclophilin-type PPIase family.</text>
</comment>
<comment type="catalytic activity">
    <reaction evidence="1 5">
        <text>[protein]-peptidylproline (omega=180) = [protein]-peptidylproline (omega=0)</text>
        <dbReference type="Rhea" id="RHEA:16237"/>
        <dbReference type="Rhea" id="RHEA-COMP:10747"/>
        <dbReference type="Rhea" id="RHEA-COMP:10748"/>
        <dbReference type="ChEBI" id="CHEBI:83833"/>
        <dbReference type="ChEBI" id="CHEBI:83834"/>
        <dbReference type="EC" id="5.2.1.8"/>
    </reaction>
</comment>
<dbReference type="PROSITE" id="PS00170">
    <property type="entry name" value="CSA_PPIASE_1"/>
    <property type="match status" value="1"/>
</dbReference>
<dbReference type="EMBL" id="JBHSMJ010000029">
    <property type="protein sequence ID" value="MFC5450868.1"/>
    <property type="molecule type" value="Genomic_DNA"/>
</dbReference>
<sequence>MKEKLKMLSIGIIIGATLTTSIAASAASASSQIEVYFKQLKFMFDGKEKAIGTDQGKPFIYEGTTYVPLRFMSEALGKTVQYDANHDTIWVGDRYTSAPVMSIDTNHSYQATIETTKGSFRIELYAKDAPKTVNNFLFLAKEGFYDDVIFHRVLKDFVIQTGDPSGTGRGGPGYRFEDELNNGHKYEPGIVAMANAGPNTNGSQFFICTGAESDYLNQMPNYTIFGKVVEGMDVVTALASTPVEYNANNTEQSKPVDTISIKKVTISETAQ</sequence>
<evidence type="ECO:0000256" key="4">
    <source>
        <dbReference type="ARBA" id="ARBA00023235"/>
    </source>
</evidence>
<dbReference type="PROSITE" id="PS50072">
    <property type="entry name" value="CSA_PPIASE_2"/>
    <property type="match status" value="1"/>
</dbReference>
<dbReference type="PRINTS" id="PR00153">
    <property type="entry name" value="CSAPPISMRASE"/>
</dbReference>
<dbReference type="InterPro" id="IPR002130">
    <property type="entry name" value="Cyclophilin-type_PPIase_dom"/>
</dbReference>
<comment type="caution">
    <text evidence="7">The sequence shown here is derived from an EMBL/GenBank/DDBJ whole genome shotgun (WGS) entry which is preliminary data.</text>
</comment>
<dbReference type="CDD" id="cd00317">
    <property type="entry name" value="cyclophilin"/>
    <property type="match status" value="1"/>
</dbReference>
<feature type="chain" id="PRO_5045002063" description="Peptidyl-prolyl cis-trans isomerase" evidence="5">
    <location>
        <begin position="27"/>
        <end position="271"/>
    </location>
</feature>